<keyword evidence="2" id="KW-1185">Reference proteome</keyword>
<gene>
    <name evidence="1" type="ORF">SPARVUS_LOCUS86621</name>
</gene>
<accession>A0ABN9A7F9</accession>
<sequence length="75" mass="8552">MEPQGEAEAEKSQVLLEPVYKLAAGRRSPGGRSFYICTVRTWTAAFLDMCHYSPARVQRRFLPGEDSETRFRSLV</sequence>
<organism evidence="1 2">
    <name type="scientific">Staurois parvus</name>
    <dbReference type="NCBI Taxonomy" id="386267"/>
    <lineage>
        <taxon>Eukaryota</taxon>
        <taxon>Metazoa</taxon>
        <taxon>Chordata</taxon>
        <taxon>Craniata</taxon>
        <taxon>Vertebrata</taxon>
        <taxon>Euteleostomi</taxon>
        <taxon>Amphibia</taxon>
        <taxon>Batrachia</taxon>
        <taxon>Anura</taxon>
        <taxon>Neobatrachia</taxon>
        <taxon>Ranoidea</taxon>
        <taxon>Ranidae</taxon>
        <taxon>Staurois</taxon>
    </lineage>
</organism>
<proteinExistence type="predicted"/>
<evidence type="ECO:0000313" key="2">
    <source>
        <dbReference type="Proteomes" id="UP001162483"/>
    </source>
</evidence>
<evidence type="ECO:0000313" key="1">
    <source>
        <dbReference type="EMBL" id="CAI9531949.1"/>
    </source>
</evidence>
<protein>
    <submittedName>
        <fullName evidence="1">Uncharacterized protein</fullName>
    </submittedName>
</protein>
<dbReference type="Proteomes" id="UP001162483">
    <property type="component" value="Unassembled WGS sequence"/>
</dbReference>
<name>A0ABN9A7F9_9NEOB</name>
<dbReference type="EMBL" id="CATNWA010000032">
    <property type="protein sequence ID" value="CAI9531949.1"/>
    <property type="molecule type" value="Genomic_DNA"/>
</dbReference>
<reference evidence="1" key="1">
    <citation type="submission" date="2023-05" db="EMBL/GenBank/DDBJ databases">
        <authorList>
            <person name="Stuckert A."/>
        </authorList>
    </citation>
    <scope>NUCLEOTIDE SEQUENCE</scope>
</reference>
<comment type="caution">
    <text evidence="1">The sequence shown here is derived from an EMBL/GenBank/DDBJ whole genome shotgun (WGS) entry which is preliminary data.</text>
</comment>